<keyword evidence="3" id="KW-1185">Reference proteome</keyword>
<proteinExistence type="predicted"/>
<organism evidence="2 3">
    <name type="scientific">Pendulispora rubella</name>
    <dbReference type="NCBI Taxonomy" id="2741070"/>
    <lineage>
        <taxon>Bacteria</taxon>
        <taxon>Pseudomonadati</taxon>
        <taxon>Myxococcota</taxon>
        <taxon>Myxococcia</taxon>
        <taxon>Myxococcales</taxon>
        <taxon>Sorangiineae</taxon>
        <taxon>Pendulisporaceae</taxon>
        <taxon>Pendulispora</taxon>
    </lineage>
</organism>
<evidence type="ECO:0000313" key="2">
    <source>
        <dbReference type="EMBL" id="WXB01488.1"/>
    </source>
</evidence>
<name>A0ABZ2KS56_9BACT</name>
<dbReference type="RefSeq" id="WP_394831103.1">
    <property type="nucleotide sequence ID" value="NZ_CP089929.1"/>
</dbReference>
<reference evidence="2" key="1">
    <citation type="submission" date="2021-12" db="EMBL/GenBank/DDBJ databases">
        <title>Discovery of the Pendulisporaceae a myxobacterial family with distinct sporulation behavior and unique specialized metabolism.</title>
        <authorList>
            <person name="Garcia R."/>
            <person name="Popoff A."/>
            <person name="Bader C.D."/>
            <person name="Loehr J."/>
            <person name="Walesch S."/>
            <person name="Walt C."/>
            <person name="Boldt J."/>
            <person name="Bunk B."/>
            <person name="Haeckl F.J.F.P.J."/>
            <person name="Gunesch A.P."/>
            <person name="Birkelbach J."/>
            <person name="Nuebel U."/>
            <person name="Pietschmann T."/>
            <person name="Bach T."/>
            <person name="Mueller R."/>
        </authorList>
    </citation>
    <scope>NUCLEOTIDE SEQUENCE</scope>
    <source>
        <strain evidence="2">MSr11367</strain>
    </source>
</reference>
<gene>
    <name evidence="2" type="ORF">LVJ94_31785</name>
</gene>
<feature type="region of interest" description="Disordered" evidence="1">
    <location>
        <begin position="102"/>
        <end position="126"/>
    </location>
</feature>
<feature type="compositionally biased region" description="Polar residues" evidence="1">
    <location>
        <begin position="104"/>
        <end position="126"/>
    </location>
</feature>
<evidence type="ECO:0008006" key="4">
    <source>
        <dbReference type="Google" id="ProtNLM"/>
    </source>
</evidence>
<accession>A0ABZ2KS56</accession>
<sequence>MRRIMYVENKGEGLEGRGRIGWVEFSRSGRTLYYEGHRLAKTGSGYKYNCIDEATGDAYWVSGPSKDGADRLYGGVVSVDDDARVEYWTTVRGLPARVADTEYRSNASTRTGGATRQTNARTRGRR</sequence>
<dbReference type="EMBL" id="CP089983">
    <property type="protein sequence ID" value="WXB01488.1"/>
    <property type="molecule type" value="Genomic_DNA"/>
</dbReference>
<evidence type="ECO:0000313" key="3">
    <source>
        <dbReference type="Proteomes" id="UP001374803"/>
    </source>
</evidence>
<dbReference type="Proteomes" id="UP001374803">
    <property type="component" value="Chromosome"/>
</dbReference>
<evidence type="ECO:0000256" key="1">
    <source>
        <dbReference type="SAM" id="MobiDB-lite"/>
    </source>
</evidence>
<protein>
    <recommendedName>
        <fullName evidence="4">1-deoxy-D-xylulose-5-phosphate synthase</fullName>
    </recommendedName>
</protein>